<reference evidence="3 5" key="3">
    <citation type="submission" date="2023-03" db="EMBL/GenBank/DDBJ databases">
        <title>Agriculturally important microbes genome sequencing.</title>
        <authorList>
            <person name="Dunlap C."/>
        </authorList>
    </citation>
    <scope>NUCLEOTIDE SEQUENCE [LARGE SCALE GENOMIC DNA]</scope>
    <source>
        <strain evidence="3 5">CBP-3203</strain>
    </source>
</reference>
<protein>
    <submittedName>
        <fullName evidence="2">Chromosome partitioning protein ParA</fullName>
    </submittedName>
    <submittedName>
        <fullName evidence="3">Competence type IV pilus minor pilin ComGE</fullName>
    </submittedName>
</protein>
<keyword evidence="1" id="KW-0812">Transmembrane</keyword>
<keyword evidence="1" id="KW-1133">Transmembrane helix</keyword>
<gene>
    <name evidence="3" type="primary">comGE</name>
    <name evidence="2" type="ORF">AB447_211385</name>
    <name evidence="3" type="ORF">P8828_08540</name>
</gene>
<feature type="transmembrane region" description="Helical" evidence="1">
    <location>
        <begin position="7"/>
        <end position="31"/>
    </location>
</feature>
<evidence type="ECO:0000313" key="4">
    <source>
        <dbReference type="Proteomes" id="UP000036168"/>
    </source>
</evidence>
<dbReference type="Proteomes" id="UP000036168">
    <property type="component" value="Unassembled WGS sequence"/>
</dbReference>
<evidence type="ECO:0000313" key="2">
    <source>
        <dbReference type="EMBL" id="KRT95115.1"/>
    </source>
</evidence>
<dbReference type="InterPro" id="IPR053468">
    <property type="entry name" value="ComGE-like"/>
</dbReference>
<sequence length="115" mass="13433">MFKKNRGFMTIETVSAFSIWVMIAALMIPVYHQLELKAEMAKKEEAGYRILDEKISSYMLTGRYKPAETVFYQGAAYLIEWEEKGEEYEVCISVENRHDRQYCLAILKTKGLYPS</sequence>
<accession>A0A0T6BU13</accession>
<keyword evidence="5" id="KW-1185">Reference proteome</keyword>
<dbReference type="Proteomes" id="UP001341297">
    <property type="component" value="Unassembled WGS sequence"/>
</dbReference>
<name>A0A0T6BU13_9BACI</name>
<evidence type="ECO:0000313" key="3">
    <source>
        <dbReference type="EMBL" id="MEC0484899.1"/>
    </source>
</evidence>
<evidence type="ECO:0000256" key="1">
    <source>
        <dbReference type="SAM" id="Phobius"/>
    </source>
</evidence>
<organism evidence="2 4">
    <name type="scientific">Bacillus glycinifermentans</name>
    <dbReference type="NCBI Taxonomy" id="1664069"/>
    <lineage>
        <taxon>Bacteria</taxon>
        <taxon>Bacillati</taxon>
        <taxon>Bacillota</taxon>
        <taxon>Bacilli</taxon>
        <taxon>Bacillales</taxon>
        <taxon>Bacillaceae</taxon>
        <taxon>Bacillus</taxon>
    </lineage>
</organism>
<proteinExistence type="predicted"/>
<reference evidence="2" key="2">
    <citation type="submission" date="2015-10" db="EMBL/GenBank/DDBJ databases">
        <authorList>
            <person name="Gilbert D.G."/>
        </authorList>
    </citation>
    <scope>NUCLEOTIDE SEQUENCE</scope>
    <source>
        <strain evidence="2">GO-13</strain>
    </source>
</reference>
<dbReference type="NCBIfam" id="NF041013">
    <property type="entry name" value="T4P_ComGE"/>
    <property type="match status" value="1"/>
</dbReference>
<comment type="caution">
    <text evidence="2">The sequence shown here is derived from an EMBL/GenBank/DDBJ whole genome shotgun (WGS) entry which is preliminary data.</text>
</comment>
<dbReference type="EMBL" id="LECW02000004">
    <property type="protein sequence ID" value="KRT95115.1"/>
    <property type="molecule type" value="Genomic_DNA"/>
</dbReference>
<dbReference type="OrthoDB" id="2892667at2"/>
<dbReference type="EMBL" id="JARRTL010000008">
    <property type="protein sequence ID" value="MEC0484899.1"/>
    <property type="molecule type" value="Genomic_DNA"/>
</dbReference>
<dbReference type="STRING" id="1664069.BGLY_2921"/>
<reference evidence="2 4" key="1">
    <citation type="journal article" date="2015" name="Int. J. Syst. Evol. Microbiol.">
        <title>Bacillus glycinifermentans sp. nov., isolated from fermented soybean paste.</title>
        <authorList>
            <person name="Kim S.J."/>
            <person name="Dunlap C.A."/>
            <person name="Kwon S.W."/>
            <person name="Rooney A.P."/>
        </authorList>
    </citation>
    <scope>NUCLEOTIDE SEQUENCE [LARGE SCALE GENOMIC DNA]</scope>
    <source>
        <strain evidence="2 4">GO-13</strain>
    </source>
</reference>
<evidence type="ECO:0000313" key="5">
    <source>
        <dbReference type="Proteomes" id="UP001341297"/>
    </source>
</evidence>
<dbReference type="AlphaFoldDB" id="A0A0T6BU13"/>
<dbReference type="RefSeq" id="WP_048356538.1">
    <property type="nucleotide sequence ID" value="NZ_CP023481.1"/>
</dbReference>
<keyword evidence="1" id="KW-0472">Membrane</keyword>